<organism evidence="2">
    <name type="scientific">Anguilla anguilla</name>
    <name type="common">European freshwater eel</name>
    <name type="synonym">Muraena anguilla</name>
    <dbReference type="NCBI Taxonomy" id="7936"/>
    <lineage>
        <taxon>Eukaryota</taxon>
        <taxon>Metazoa</taxon>
        <taxon>Chordata</taxon>
        <taxon>Craniata</taxon>
        <taxon>Vertebrata</taxon>
        <taxon>Euteleostomi</taxon>
        <taxon>Actinopterygii</taxon>
        <taxon>Neopterygii</taxon>
        <taxon>Teleostei</taxon>
        <taxon>Anguilliformes</taxon>
        <taxon>Anguillidae</taxon>
        <taxon>Anguilla</taxon>
    </lineage>
</organism>
<sequence length="37" mass="4398">MVSSKVLFLSYYLSIHITLGQVIWRHGINFHDYTDDK</sequence>
<reference evidence="2" key="1">
    <citation type="submission" date="2014-11" db="EMBL/GenBank/DDBJ databases">
        <authorList>
            <person name="Amaro Gonzalez C."/>
        </authorList>
    </citation>
    <scope>NUCLEOTIDE SEQUENCE</scope>
</reference>
<keyword evidence="1" id="KW-0812">Transmembrane</keyword>
<protein>
    <submittedName>
        <fullName evidence="2">Uncharacterized protein</fullName>
    </submittedName>
</protein>
<feature type="transmembrane region" description="Helical" evidence="1">
    <location>
        <begin position="6"/>
        <end position="24"/>
    </location>
</feature>
<dbReference type="EMBL" id="GBXM01098834">
    <property type="protein sequence ID" value="JAH09743.1"/>
    <property type="molecule type" value="Transcribed_RNA"/>
</dbReference>
<dbReference type="AlphaFoldDB" id="A0A0E9Q0W0"/>
<proteinExistence type="predicted"/>
<evidence type="ECO:0000313" key="2">
    <source>
        <dbReference type="EMBL" id="JAH09743.1"/>
    </source>
</evidence>
<evidence type="ECO:0000256" key="1">
    <source>
        <dbReference type="SAM" id="Phobius"/>
    </source>
</evidence>
<name>A0A0E9Q0W0_ANGAN</name>
<reference evidence="2" key="2">
    <citation type="journal article" date="2015" name="Fish Shellfish Immunol.">
        <title>Early steps in the European eel (Anguilla anguilla)-Vibrio vulnificus interaction in the gills: Role of the RtxA13 toxin.</title>
        <authorList>
            <person name="Callol A."/>
            <person name="Pajuelo D."/>
            <person name="Ebbesson L."/>
            <person name="Teles M."/>
            <person name="MacKenzie S."/>
            <person name="Amaro C."/>
        </authorList>
    </citation>
    <scope>NUCLEOTIDE SEQUENCE</scope>
</reference>
<keyword evidence="1" id="KW-0472">Membrane</keyword>
<keyword evidence="1" id="KW-1133">Transmembrane helix</keyword>
<dbReference type="EMBL" id="GBXM01089356">
    <property type="protein sequence ID" value="JAH19221.1"/>
    <property type="molecule type" value="Transcribed_RNA"/>
</dbReference>
<accession>A0A0E9Q0W0</accession>